<comment type="caution">
    <text evidence="2">The sequence shown here is derived from an EMBL/GenBank/DDBJ whole genome shotgun (WGS) entry which is preliminary data.</text>
</comment>
<evidence type="ECO:0000256" key="1">
    <source>
        <dbReference type="ARBA" id="ARBA00022801"/>
    </source>
</evidence>
<dbReference type="Gene3D" id="3.40.720.10">
    <property type="entry name" value="Alkaline Phosphatase, subunit A"/>
    <property type="match status" value="1"/>
</dbReference>
<keyword evidence="3" id="KW-1185">Reference proteome</keyword>
<proteinExistence type="predicted"/>
<dbReference type="Pfam" id="PF04185">
    <property type="entry name" value="Phosphoesterase"/>
    <property type="match status" value="1"/>
</dbReference>
<dbReference type="EMBL" id="CAJVPJ010004405">
    <property type="protein sequence ID" value="CAG8651789.1"/>
    <property type="molecule type" value="Genomic_DNA"/>
</dbReference>
<dbReference type="PANTHER" id="PTHR31956">
    <property type="entry name" value="NON-SPECIFIC PHOSPHOLIPASE C4-RELATED"/>
    <property type="match status" value="1"/>
</dbReference>
<name>A0A9N9DWJ2_9GLOM</name>
<dbReference type="OrthoDB" id="5135119at2759"/>
<gene>
    <name evidence="2" type="ORF">POCULU_LOCUS9988</name>
</gene>
<dbReference type="InterPro" id="IPR007312">
    <property type="entry name" value="Phosphoesterase"/>
</dbReference>
<keyword evidence="1" id="KW-0378">Hydrolase</keyword>
<accession>A0A9N9DWJ2</accession>
<reference evidence="2" key="1">
    <citation type="submission" date="2021-06" db="EMBL/GenBank/DDBJ databases">
        <authorList>
            <person name="Kallberg Y."/>
            <person name="Tangrot J."/>
            <person name="Rosling A."/>
        </authorList>
    </citation>
    <scope>NUCLEOTIDE SEQUENCE</scope>
    <source>
        <strain evidence="2">IA702</strain>
    </source>
</reference>
<evidence type="ECO:0000313" key="2">
    <source>
        <dbReference type="EMBL" id="CAG8651789.1"/>
    </source>
</evidence>
<dbReference type="InterPro" id="IPR017850">
    <property type="entry name" value="Alkaline_phosphatase_core_sf"/>
</dbReference>
<protein>
    <submittedName>
        <fullName evidence="2">10760_t:CDS:1</fullName>
    </submittedName>
</protein>
<dbReference type="Proteomes" id="UP000789572">
    <property type="component" value="Unassembled WGS sequence"/>
</dbReference>
<dbReference type="GO" id="GO:0009395">
    <property type="term" value="P:phospholipid catabolic process"/>
    <property type="evidence" value="ECO:0007669"/>
    <property type="project" value="TreeGrafter"/>
</dbReference>
<organism evidence="2 3">
    <name type="scientific">Paraglomus occultum</name>
    <dbReference type="NCBI Taxonomy" id="144539"/>
    <lineage>
        <taxon>Eukaryota</taxon>
        <taxon>Fungi</taxon>
        <taxon>Fungi incertae sedis</taxon>
        <taxon>Mucoromycota</taxon>
        <taxon>Glomeromycotina</taxon>
        <taxon>Glomeromycetes</taxon>
        <taxon>Paraglomerales</taxon>
        <taxon>Paraglomeraceae</taxon>
        <taxon>Paraglomus</taxon>
    </lineage>
</organism>
<dbReference type="GO" id="GO:0016788">
    <property type="term" value="F:hydrolase activity, acting on ester bonds"/>
    <property type="evidence" value="ECO:0007669"/>
    <property type="project" value="InterPro"/>
</dbReference>
<feature type="non-terminal residue" evidence="2">
    <location>
        <position position="1"/>
    </location>
</feature>
<dbReference type="PANTHER" id="PTHR31956:SF8">
    <property type="entry name" value="ACID PHOSPHATASE PHOA (AFU_ORTHOLOGUE AFUA_1G03570)"/>
    <property type="match status" value="1"/>
</dbReference>
<dbReference type="AlphaFoldDB" id="A0A9N9DWJ2"/>
<evidence type="ECO:0000313" key="3">
    <source>
        <dbReference type="Proteomes" id="UP000789572"/>
    </source>
</evidence>
<sequence length="216" mass="24405">GNCFTGMKTDGAAYVREHNPFISMKNISNNSTRCANIVNADQFEVDLASNDLPQFVFYVPDRFNDAHETNLTHATSWFQPWFDDKLQNVNFTANTLSLVVFDESHGYGVNHIYASLIGSPVTSGANEDTTNYTHYSFTKTVEENWSLGNLGRNDVNAEPFSKFLRVNNINNITSTSSVESLMAKMLDYMRSNLYFNHDIEKTAVMGVIVSFTLHRQ</sequence>